<feature type="signal peptide" evidence="3">
    <location>
        <begin position="1"/>
        <end position="22"/>
    </location>
</feature>
<comment type="caution">
    <text evidence="5">The sequence shown here is derived from an EMBL/GenBank/DDBJ whole genome shotgun (WGS) entry which is preliminary data.</text>
</comment>
<keyword evidence="3" id="KW-0732">Signal</keyword>
<evidence type="ECO:0000256" key="2">
    <source>
        <dbReference type="ARBA" id="ARBA00023180"/>
    </source>
</evidence>
<dbReference type="PANTHER" id="PTHR11480">
    <property type="entry name" value="SAPOSIN-RELATED"/>
    <property type="match status" value="1"/>
</dbReference>
<dbReference type="Proteomes" id="UP000695562">
    <property type="component" value="Unassembled WGS sequence"/>
</dbReference>
<evidence type="ECO:0000256" key="1">
    <source>
        <dbReference type="ARBA" id="ARBA00023157"/>
    </source>
</evidence>
<protein>
    <recommendedName>
        <fullName evidence="4">Saposin B-type domain-containing protein</fullName>
    </recommendedName>
</protein>
<gene>
    <name evidence="5" type="ORF">CYY_002537</name>
</gene>
<dbReference type="GO" id="GO:0006629">
    <property type="term" value="P:lipid metabolic process"/>
    <property type="evidence" value="ECO:0007669"/>
    <property type="project" value="InterPro"/>
</dbReference>
<evidence type="ECO:0000313" key="6">
    <source>
        <dbReference type="Proteomes" id="UP000695562"/>
    </source>
</evidence>
<evidence type="ECO:0000259" key="4">
    <source>
        <dbReference type="PROSITE" id="PS50015"/>
    </source>
</evidence>
<dbReference type="PANTHER" id="PTHR11480:SF91">
    <property type="entry name" value="SAPOSIN B-TYPE DOMAIN-CONTAINING PROTEIN"/>
    <property type="match status" value="1"/>
</dbReference>
<accession>A0A8J4V2E5</accession>
<dbReference type="InterPro" id="IPR008139">
    <property type="entry name" value="SaposinB_dom"/>
</dbReference>
<evidence type="ECO:0000256" key="3">
    <source>
        <dbReference type="SAM" id="SignalP"/>
    </source>
</evidence>
<dbReference type="OrthoDB" id="69496at2759"/>
<dbReference type="EMBL" id="AJWJ01000070">
    <property type="protein sequence ID" value="KAF2076183.1"/>
    <property type="molecule type" value="Genomic_DNA"/>
</dbReference>
<dbReference type="SUPFAM" id="SSF47862">
    <property type="entry name" value="Saposin"/>
    <property type="match status" value="1"/>
</dbReference>
<keyword evidence="2" id="KW-0325">Glycoprotein</keyword>
<reference evidence="5" key="1">
    <citation type="submission" date="2020-01" db="EMBL/GenBank/DDBJ databases">
        <title>Development of genomics and gene disruption for Polysphondylium violaceum indicates a role for the polyketide synthase stlB in stalk morphogenesis.</title>
        <authorList>
            <person name="Narita B."/>
            <person name="Kawabe Y."/>
            <person name="Kin K."/>
            <person name="Saito T."/>
            <person name="Gibbs R."/>
            <person name="Kuspa A."/>
            <person name="Muzny D."/>
            <person name="Queller D."/>
            <person name="Richards S."/>
            <person name="Strassman J."/>
            <person name="Sucgang R."/>
            <person name="Worley K."/>
            <person name="Schaap P."/>
        </authorList>
    </citation>
    <scope>NUCLEOTIDE SEQUENCE</scope>
    <source>
        <strain evidence="5">QSvi11</strain>
    </source>
</reference>
<organism evidence="5 6">
    <name type="scientific">Polysphondylium violaceum</name>
    <dbReference type="NCBI Taxonomy" id="133409"/>
    <lineage>
        <taxon>Eukaryota</taxon>
        <taxon>Amoebozoa</taxon>
        <taxon>Evosea</taxon>
        <taxon>Eumycetozoa</taxon>
        <taxon>Dictyostelia</taxon>
        <taxon>Dictyosteliales</taxon>
        <taxon>Dictyosteliaceae</taxon>
        <taxon>Polysphondylium</taxon>
    </lineage>
</organism>
<proteinExistence type="predicted"/>
<keyword evidence="6" id="KW-1185">Reference proteome</keyword>
<dbReference type="AlphaFoldDB" id="A0A8J4V2E5"/>
<feature type="chain" id="PRO_5035293085" description="Saposin B-type domain-containing protein" evidence="3">
    <location>
        <begin position="23"/>
        <end position="122"/>
    </location>
</feature>
<dbReference type="PROSITE" id="PS50015">
    <property type="entry name" value="SAP_B"/>
    <property type="match status" value="1"/>
</dbReference>
<sequence length="122" mass="13723">MAFFKSFVVLALILVCITASYSLRVSTPSHNDRVEIFDQNNNVESIPLCILCNIVVTETAKYLNNKANETEIIDGVEHDCKILHDQHDVDECTKIVNNYLPEIIDLIKENKKAVCAEIGLCL</sequence>
<dbReference type="SMART" id="SM00741">
    <property type="entry name" value="SapB"/>
    <property type="match status" value="1"/>
</dbReference>
<dbReference type="InterPro" id="IPR007856">
    <property type="entry name" value="SapB_1"/>
</dbReference>
<keyword evidence="1" id="KW-1015">Disulfide bond</keyword>
<feature type="domain" description="Saposin B-type" evidence="4">
    <location>
        <begin position="45"/>
        <end position="122"/>
    </location>
</feature>
<dbReference type="InterPro" id="IPR011001">
    <property type="entry name" value="Saposin-like"/>
</dbReference>
<dbReference type="Gene3D" id="1.10.225.10">
    <property type="entry name" value="Saposin-like"/>
    <property type="match status" value="1"/>
</dbReference>
<name>A0A8J4V2E5_9MYCE</name>
<dbReference type="Pfam" id="PF05184">
    <property type="entry name" value="SapB_1"/>
    <property type="match status" value="1"/>
</dbReference>
<dbReference type="Pfam" id="PF03489">
    <property type="entry name" value="SapB_2"/>
    <property type="match status" value="1"/>
</dbReference>
<dbReference type="InterPro" id="IPR008138">
    <property type="entry name" value="SapB_2"/>
</dbReference>
<dbReference type="InterPro" id="IPR051428">
    <property type="entry name" value="Sphingo_Act-Surfact_Prot"/>
</dbReference>
<evidence type="ECO:0000313" key="5">
    <source>
        <dbReference type="EMBL" id="KAF2076183.1"/>
    </source>
</evidence>